<dbReference type="InterPro" id="IPR046341">
    <property type="entry name" value="SET_dom_sf"/>
</dbReference>
<dbReference type="OrthoDB" id="341421at2759"/>
<dbReference type="KEGG" id="mng:MNEG_15480"/>
<name>A0A0D2K8N1_9CHLO</name>
<proteinExistence type="predicted"/>
<organism evidence="1 2">
    <name type="scientific">Monoraphidium neglectum</name>
    <dbReference type="NCBI Taxonomy" id="145388"/>
    <lineage>
        <taxon>Eukaryota</taxon>
        <taxon>Viridiplantae</taxon>
        <taxon>Chlorophyta</taxon>
        <taxon>core chlorophytes</taxon>
        <taxon>Chlorophyceae</taxon>
        <taxon>CS clade</taxon>
        <taxon>Sphaeropleales</taxon>
        <taxon>Selenastraceae</taxon>
        <taxon>Monoraphidium</taxon>
    </lineage>
</organism>
<keyword evidence="2" id="KW-1185">Reference proteome</keyword>
<dbReference type="STRING" id="145388.A0A0D2K8N1"/>
<dbReference type="PANTHER" id="PTHR13271:SF9">
    <property type="entry name" value="RUBISCO METHYLTRANSFERASE FAMILY PROTEIN"/>
    <property type="match status" value="1"/>
</dbReference>
<dbReference type="GO" id="GO:0016279">
    <property type="term" value="F:protein-lysine N-methyltransferase activity"/>
    <property type="evidence" value="ECO:0007669"/>
    <property type="project" value="TreeGrafter"/>
</dbReference>
<dbReference type="InterPro" id="IPR050600">
    <property type="entry name" value="SETD3_SETD6_MTase"/>
</dbReference>
<sequence>MPPALTTRHRRLALRNQAPVGAAGRAPRAPLRRCARHVSATGSNNSTSAEAPAQSNVPGIELLAWLKRQGAQQDKVTIRTLEVASAGRPLDVTVAAQPLAAGEVALSIPDELVVTVDRIVQSETLAEMLTAGKLSELAVLTLYLMYEKKISKESEWYHFIKELDRQRARGVQ</sequence>
<dbReference type="EMBL" id="KK105582">
    <property type="protein sequence ID" value="KIY92483.1"/>
    <property type="molecule type" value="Genomic_DNA"/>
</dbReference>
<dbReference type="Gene3D" id="3.90.1410.10">
    <property type="entry name" value="set domain protein methyltransferase, domain 1"/>
    <property type="match status" value="1"/>
</dbReference>
<reference evidence="1 2" key="1">
    <citation type="journal article" date="2013" name="BMC Genomics">
        <title>Reconstruction of the lipid metabolism for the microalga Monoraphidium neglectum from its genome sequence reveals characteristics suitable for biofuel production.</title>
        <authorList>
            <person name="Bogen C."/>
            <person name="Al-Dilaimi A."/>
            <person name="Albersmeier A."/>
            <person name="Wichmann J."/>
            <person name="Grundmann M."/>
            <person name="Rupp O."/>
            <person name="Lauersen K.J."/>
            <person name="Blifernez-Klassen O."/>
            <person name="Kalinowski J."/>
            <person name="Goesmann A."/>
            <person name="Mussgnug J.H."/>
            <person name="Kruse O."/>
        </authorList>
    </citation>
    <scope>NUCLEOTIDE SEQUENCE [LARGE SCALE GENOMIC DNA]</scope>
    <source>
        <strain evidence="1 2">SAG 48.87</strain>
    </source>
</reference>
<gene>
    <name evidence="1" type="ORF">MNEG_15480</name>
</gene>
<dbReference type="RefSeq" id="XP_013891503.1">
    <property type="nucleotide sequence ID" value="XM_014036049.1"/>
</dbReference>
<protein>
    <submittedName>
        <fullName evidence="1">Uncharacterized protein</fullName>
    </submittedName>
</protein>
<evidence type="ECO:0000313" key="1">
    <source>
        <dbReference type="EMBL" id="KIY92483.1"/>
    </source>
</evidence>
<feature type="non-terminal residue" evidence="1">
    <location>
        <position position="172"/>
    </location>
</feature>
<evidence type="ECO:0000313" key="2">
    <source>
        <dbReference type="Proteomes" id="UP000054498"/>
    </source>
</evidence>
<dbReference type="AlphaFoldDB" id="A0A0D2K8N1"/>
<dbReference type="SUPFAM" id="SSF82199">
    <property type="entry name" value="SET domain"/>
    <property type="match status" value="1"/>
</dbReference>
<dbReference type="GeneID" id="25733146"/>
<dbReference type="Proteomes" id="UP000054498">
    <property type="component" value="Unassembled WGS sequence"/>
</dbReference>
<accession>A0A0D2K8N1</accession>
<dbReference type="PANTHER" id="PTHR13271">
    <property type="entry name" value="UNCHARACTERIZED PUTATIVE METHYLTRANSFERASE"/>
    <property type="match status" value="1"/>
</dbReference>